<protein>
    <submittedName>
        <fullName evidence="1">Uncharacterized protein</fullName>
    </submittedName>
</protein>
<dbReference type="Proteomes" id="UP000276133">
    <property type="component" value="Unassembled WGS sequence"/>
</dbReference>
<reference evidence="1 2" key="1">
    <citation type="journal article" date="2018" name="Sci. Rep.">
        <title>Genomic signatures of local adaptation to the degree of environmental predictability in rotifers.</title>
        <authorList>
            <person name="Franch-Gras L."/>
            <person name="Hahn C."/>
            <person name="Garcia-Roger E.M."/>
            <person name="Carmona M.J."/>
            <person name="Serra M."/>
            <person name="Gomez A."/>
        </authorList>
    </citation>
    <scope>NUCLEOTIDE SEQUENCE [LARGE SCALE GENOMIC DNA]</scope>
    <source>
        <strain evidence="1">HYR1</strain>
    </source>
</reference>
<keyword evidence="2" id="KW-1185">Reference proteome</keyword>
<sequence>MNKKTKGRRIEILDQLAKGKDNKSVAEFFSIDPSTVTLIRLQEIFGYEKFFLLLIGVSYNRKLLVNFKFFQKIMPRQESNFNSKYNFDASGVS</sequence>
<gene>
    <name evidence="1" type="ORF">BpHYR1_033398</name>
</gene>
<dbReference type="AlphaFoldDB" id="A0A3M7Q132"/>
<proteinExistence type="predicted"/>
<dbReference type="EMBL" id="REGN01007826">
    <property type="protein sequence ID" value="RNA05166.1"/>
    <property type="molecule type" value="Genomic_DNA"/>
</dbReference>
<organism evidence="1 2">
    <name type="scientific">Brachionus plicatilis</name>
    <name type="common">Marine rotifer</name>
    <name type="synonym">Brachionus muelleri</name>
    <dbReference type="NCBI Taxonomy" id="10195"/>
    <lineage>
        <taxon>Eukaryota</taxon>
        <taxon>Metazoa</taxon>
        <taxon>Spiralia</taxon>
        <taxon>Gnathifera</taxon>
        <taxon>Rotifera</taxon>
        <taxon>Eurotatoria</taxon>
        <taxon>Monogononta</taxon>
        <taxon>Pseudotrocha</taxon>
        <taxon>Ploima</taxon>
        <taxon>Brachionidae</taxon>
        <taxon>Brachionus</taxon>
    </lineage>
</organism>
<accession>A0A3M7Q132</accession>
<evidence type="ECO:0000313" key="1">
    <source>
        <dbReference type="EMBL" id="RNA05166.1"/>
    </source>
</evidence>
<name>A0A3M7Q132_BRAPC</name>
<comment type="caution">
    <text evidence="1">The sequence shown here is derived from an EMBL/GenBank/DDBJ whole genome shotgun (WGS) entry which is preliminary data.</text>
</comment>
<evidence type="ECO:0000313" key="2">
    <source>
        <dbReference type="Proteomes" id="UP000276133"/>
    </source>
</evidence>